<gene>
    <name evidence="3" type="ORF">SI8410_09013253</name>
</gene>
<reference evidence="3" key="1">
    <citation type="submission" date="2020-02" db="EMBL/GenBank/DDBJ databases">
        <authorList>
            <person name="Scholz U."/>
            <person name="Mascher M."/>
            <person name="Fiebig A."/>
        </authorList>
    </citation>
    <scope>NUCLEOTIDE SEQUENCE</scope>
</reference>
<accession>A0A7I8KZZ7</accession>
<sequence>MWSIKLSAHVLLVLSAFIGSAEPRMVVGRTTGHEELVDGPAAGVGAGPPPFEEVYRPKRLSPSGPDPQHHSITPFS</sequence>
<protein>
    <submittedName>
        <fullName evidence="3">Uncharacterized protein</fullName>
    </submittedName>
</protein>
<dbReference type="OrthoDB" id="1578197at2759"/>
<evidence type="ECO:0000256" key="1">
    <source>
        <dbReference type="SAM" id="MobiDB-lite"/>
    </source>
</evidence>
<feature type="signal peptide" evidence="2">
    <location>
        <begin position="1"/>
        <end position="23"/>
    </location>
</feature>
<keyword evidence="2" id="KW-0732">Signal</keyword>
<evidence type="ECO:0000313" key="3">
    <source>
        <dbReference type="EMBL" id="CAA7402575.1"/>
    </source>
</evidence>
<feature type="chain" id="PRO_5029635519" evidence="2">
    <location>
        <begin position="24"/>
        <end position="76"/>
    </location>
</feature>
<proteinExistence type="predicted"/>
<name>A0A7I8KZZ7_SPIIN</name>
<keyword evidence="4" id="KW-1185">Reference proteome</keyword>
<dbReference type="Proteomes" id="UP000663760">
    <property type="component" value="Chromosome 9"/>
</dbReference>
<organism evidence="3 4">
    <name type="scientific">Spirodela intermedia</name>
    <name type="common">Intermediate duckweed</name>
    <dbReference type="NCBI Taxonomy" id="51605"/>
    <lineage>
        <taxon>Eukaryota</taxon>
        <taxon>Viridiplantae</taxon>
        <taxon>Streptophyta</taxon>
        <taxon>Embryophyta</taxon>
        <taxon>Tracheophyta</taxon>
        <taxon>Spermatophyta</taxon>
        <taxon>Magnoliopsida</taxon>
        <taxon>Liliopsida</taxon>
        <taxon>Araceae</taxon>
        <taxon>Lemnoideae</taxon>
        <taxon>Spirodela</taxon>
    </lineage>
</organism>
<dbReference type="AlphaFoldDB" id="A0A7I8KZZ7"/>
<evidence type="ECO:0000313" key="4">
    <source>
        <dbReference type="Proteomes" id="UP000663760"/>
    </source>
</evidence>
<dbReference type="EMBL" id="LR746272">
    <property type="protein sequence ID" value="CAA7402575.1"/>
    <property type="molecule type" value="Genomic_DNA"/>
</dbReference>
<feature type="region of interest" description="Disordered" evidence="1">
    <location>
        <begin position="56"/>
        <end position="76"/>
    </location>
</feature>
<evidence type="ECO:0000256" key="2">
    <source>
        <dbReference type="SAM" id="SignalP"/>
    </source>
</evidence>